<sequence length="72" mass="7429">MSAQPNSADVNHLLSATTTSTSASSLNRHHHSPPKLTAVAAVSNHFSVRGSPYMVSSTTGFTTALVQCTTAS</sequence>
<feature type="region of interest" description="Disordered" evidence="1">
    <location>
        <begin position="1"/>
        <end position="33"/>
    </location>
</feature>
<proteinExistence type="predicted"/>
<name>A0A0A0KTG5_CUCSA</name>
<organism evidence="2 3">
    <name type="scientific">Cucumis sativus</name>
    <name type="common">Cucumber</name>
    <dbReference type="NCBI Taxonomy" id="3659"/>
    <lineage>
        <taxon>Eukaryota</taxon>
        <taxon>Viridiplantae</taxon>
        <taxon>Streptophyta</taxon>
        <taxon>Embryophyta</taxon>
        <taxon>Tracheophyta</taxon>
        <taxon>Spermatophyta</taxon>
        <taxon>Magnoliopsida</taxon>
        <taxon>eudicotyledons</taxon>
        <taxon>Gunneridae</taxon>
        <taxon>Pentapetalae</taxon>
        <taxon>rosids</taxon>
        <taxon>fabids</taxon>
        <taxon>Cucurbitales</taxon>
        <taxon>Cucurbitaceae</taxon>
        <taxon>Benincaseae</taxon>
        <taxon>Cucumis</taxon>
    </lineage>
</organism>
<accession>A0A0A0KTG5</accession>
<dbReference type="Proteomes" id="UP000029981">
    <property type="component" value="Chromosome 4"/>
</dbReference>
<keyword evidence="3" id="KW-1185">Reference proteome</keyword>
<reference evidence="2 3" key="3">
    <citation type="journal article" date="2010" name="BMC Genomics">
        <title>Transcriptome sequencing and comparative analysis of cucumber flowers with different sex types.</title>
        <authorList>
            <person name="Guo S."/>
            <person name="Zheng Y."/>
            <person name="Joung J.G."/>
            <person name="Liu S."/>
            <person name="Zhang Z."/>
            <person name="Crasta O.R."/>
            <person name="Sobral B.W."/>
            <person name="Xu Y."/>
            <person name="Huang S."/>
            <person name="Fei Z."/>
        </authorList>
    </citation>
    <scope>NUCLEOTIDE SEQUENCE [LARGE SCALE GENOMIC DNA]</scope>
    <source>
        <strain evidence="3">cv. 9930</strain>
    </source>
</reference>
<protein>
    <submittedName>
        <fullName evidence="2">Uncharacterized protein</fullName>
    </submittedName>
</protein>
<feature type="compositionally biased region" description="Low complexity" evidence="1">
    <location>
        <begin position="13"/>
        <end position="26"/>
    </location>
</feature>
<evidence type="ECO:0000313" key="3">
    <source>
        <dbReference type="Proteomes" id="UP000029981"/>
    </source>
</evidence>
<reference evidence="2 3" key="4">
    <citation type="journal article" date="2011" name="BMC Genomics">
        <title>RNA-Seq improves annotation of protein-coding genes in the cucumber genome.</title>
        <authorList>
            <person name="Li Z."/>
            <person name="Zhang Z."/>
            <person name="Yan P."/>
            <person name="Huang S."/>
            <person name="Fei Z."/>
            <person name="Lin K."/>
        </authorList>
    </citation>
    <scope>NUCLEOTIDE SEQUENCE [LARGE SCALE GENOMIC DNA]</scope>
    <source>
        <strain evidence="3">cv. 9930</strain>
    </source>
</reference>
<evidence type="ECO:0000313" key="2">
    <source>
        <dbReference type="EMBL" id="KGN52858.1"/>
    </source>
</evidence>
<dbReference type="Gramene" id="KGN52858">
    <property type="protein sequence ID" value="KGN52858"/>
    <property type="gene ID" value="Csa_4G003710"/>
</dbReference>
<dbReference type="EMBL" id="CM002925">
    <property type="protein sequence ID" value="KGN52858.1"/>
    <property type="molecule type" value="Genomic_DNA"/>
</dbReference>
<reference evidence="2 3" key="2">
    <citation type="journal article" date="2009" name="PLoS ONE">
        <title>An integrated genetic and cytogenetic map of the cucumber genome.</title>
        <authorList>
            <person name="Ren Y."/>
            <person name="Zhang Z."/>
            <person name="Liu J."/>
            <person name="Staub J.E."/>
            <person name="Han Y."/>
            <person name="Cheng Z."/>
            <person name="Li X."/>
            <person name="Lu J."/>
            <person name="Miao H."/>
            <person name="Kang H."/>
            <person name="Xie B."/>
            <person name="Gu X."/>
            <person name="Wang X."/>
            <person name="Du Y."/>
            <person name="Jin W."/>
            <person name="Huang S."/>
        </authorList>
    </citation>
    <scope>NUCLEOTIDE SEQUENCE [LARGE SCALE GENOMIC DNA]</scope>
    <source>
        <strain evidence="3">cv. 9930</strain>
    </source>
</reference>
<dbReference type="AlphaFoldDB" id="A0A0A0KTG5"/>
<gene>
    <name evidence="2" type="ORF">Csa_4G003710</name>
</gene>
<reference evidence="2 3" key="1">
    <citation type="journal article" date="2009" name="Nat. Genet.">
        <title>The genome of the cucumber, Cucumis sativus L.</title>
        <authorList>
            <person name="Huang S."/>
            <person name="Li R."/>
            <person name="Zhang Z."/>
            <person name="Li L."/>
            <person name="Gu X."/>
            <person name="Fan W."/>
            <person name="Lucas W.J."/>
            <person name="Wang X."/>
            <person name="Xie B."/>
            <person name="Ni P."/>
            <person name="Ren Y."/>
            <person name="Zhu H."/>
            <person name="Li J."/>
            <person name="Lin K."/>
            <person name="Jin W."/>
            <person name="Fei Z."/>
            <person name="Li G."/>
            <person name="Staub J."/>
            <person name="Kilian A."/>
            <person name="van der Vossen E.A."/>
            <person name="Wu Y."/>
            <person name="Guo J."/>
            <person name="He J."/>
            <person name="Jia Z."/>
            <person name="Ren Y."/>
            <person name="Tian G."/>
            <person name="Lu Y."/>
            <person name="Ruan J."/>
            <person name="Qian W."/>
            <person name="Wang M."/>
            <person name="Huang Q."/>
            <person name="Li B."/>
            <person name="Xuan Z."/>
            <person name="Cao J."/>
            <person name="Asan"/>
            <person name="Wu Z."/>
            <person name="Zhang J."/>
            <person name="Cai Q."/>
            <person name="Bai Y."/>
            <person name="Zhao B."/>
            <person name="Han Y."/>
            <person name="Li Y."/>
            <person name="Li X."/>
            <person name="Wang S."/>
            <person name="Shi Q."/>
            <person name="Liu S."/>
            <person name="Cho W.K."/>
            <person name="Kim J.Y."/>
            <person name="Xu Y."/>
            <person name="Heller-Uszynska K."/>
            <person name="Miao H."/>
            <person name="Cheng Z."/>
            <person name="Zhang S."/>
            <person name="Wu J."/>
            <person name="Yang Y."/>
            <person name="Kang H."/>
            <person name="Li M."/>
            <person name="Liang H."/>
            <person name="Ren X."/>
            <person name="Shi Z."/>
            <person name="Wen M."/>
            <person name="Jian M."/>
            <person name="Yang H."/>
            <person name="Zhang G."/>
            <person name="Yang Z."/>
            <person name="Chen R."/>
            <person name="Liu S."/>
            <person name="Li J."/>
            <person name="Ma L."/>
            <person name="Liu H."/>
            <person name="Zhou Y."/>
            <person name="Zhao J."/>
            <person name="Fang X."/>
            <person name="Li G."/>
            <person name="Fang L."/>
            <person name="Li Y."/>
            <person name="Liu D."/>
            <person name="Zheng H."/>
            <person name="Zhang Y."/>
            <person name="Qin N."/>
            <person name="Li Z."/>
            <person name="Yang G."/>
            <person name="Yang S."/>
            <person name="Bolund L."/>
            <person name="Kristiansen K."/>
            <person name="Zheng H."/>
            <person name="Li S."/>
            <person name="Zhang X."/>
            <person name="Yang H."/>
            <person name="Wang J."/>
            <person name="Sun R."/>
            <person name="Zhang B."/>
            <person name="Jiang S."/>
            <person name="Wang J."/>
            <person name="Du Y."/>
            <person name="Li S."/>
        </authorList>
    </citation>
    <scope>NUCLEOTIDE SEQUENCE [LARGE SCALE GENOMIC DNA]</scope>
    <source>
        <strain evidence="3">cv. 9930</strain>
    </source>
</reference>
<evidence type="ECO:0000256" key="1">
    <source>
        <dbReference type="SAM" id="MobiDB-lite"/>
    </source>
</evidence>